<evidence type="ECO:0000313" key="3">
    <source>
        <dbReference type="EMBL" id="MFD0916076.1"/>
    </source>
</evidence>
<evidence type="ECO:0000256" key="1">
    <source>
        <dbReference type="ARBA" id="ARBA00022729"/>
    </source>
</evidence>
<dbReference type="InterPro" id="IPR018389">
    <property type="entry name" value="DctP_fam"/>
</dbReference>
<proteinExistence type="predicted"/>
<dbReference type="EMBL" id="JBHTJV010000003">
    <property type="protein sequence ID" value="MFD0916076.1"/>
    <property type="molecule type" value="Genomic_DNA"/>
</dbReference>
<accession>A0ABW3FGX2</accession>
<dbReference type="InterPro" id="IPR038404">
    <property type="entry name" value="TRAP_DctP_sf"/>
</dbReference>
<dbReference type="Pfam" id="PF03480">
    <property type="entry name" value="DctP"/>
    <property type="match status" value="1"/>
</dbReference>
<evidence type="ECO:0000256" key="2">
    <source>
        <dbReference type="SAM" id="SignalP"/>
    </source>
</evidence>
<comment type="caution">
    <text evidence="3">The sequence shown here is derived from an EMBL/GenBank/DDBJ whole genome shotgun (WGS) entry which is preliminary data.</text>
</comment>
<dbReference type="Gene3D" id="3.40.190.170">
    <property type="entry name" value="Bacterial extracellular solute-binding protein, family 7"/>
    <property type="match status" value="1"/>
</dbReference>
<keyword evidence="1 2" id="KW-0732">Signal</keyword>
<dbReference type="Proteomes" id="UP001597101">
    <property type="component" value="Unassembled WGS sequence"/>
</dbReference>
<feature type="chain" id="PRO_5046479314" evidence="2">
    <location>
        <begin position="28"/>
        <end position="342"/>
    </location>
</feature>
<dbReference type="RefSeq" id="WP_377211911.1">
    <property type="nucleotide sequence ID" value="NZ_JBHTJV010000003.1"/>
</dbReference>
<evidence type="ECO:0000313" key="4">
    <source>
        <dbReference type="Proteomes" id="UP001597101"/>
    </source>
</evidence>
<gene>
    <name evidence="3" type="ORF">ACFQ14_06615</name>
</gene>
<dbReference type="PANTHER" id="PTHR33376:SF15">
    <property type="entry name" value="BLL6794 PROTEIN"/>
    <property type="match status" value="1"/>
</dbReference>
<feature type="signal peptide" evidence="2">
    <location>
        <begin position="1"/>
        <end position="27"/>
    </location>
</feature>
<dbReference type="CDD" id="cd13665">
    <property type="entry name" value="PBP2_TRAP_Dctp3_4"/>
    <property type="match status" value="1"/>
</dbReference>
<organism evidence="3 4">
    <name type="scientific">Pseudahrensia aquimaris</name>
    <dbReference type="NCBI Taxonomy" id="744461"/>
    <lineage>
        <taxon>Bacteria</taxon>
        <taxon>Pseudomonadati</taxon>
        <taxon>Pseudomonadota</taxon>
        <taxon>Alphaproteobacteria</taxon>
        <taxon>Hyphomicrobiales</taxon>
        <taxon>Ahrensiaceae</taxon>
        <taxon>Pseudahrensia</taxon>
    </lineage>
</organism>
<protein>
    <submittedName>
        <fullName evidence="3">TRAP transporter substrate-binding protein</fullName>
    </submittedName>
</protein>
<dbReference type="PANTHER" id="PTHR33376">
    <property type="match status" value="1"/>
</dbReference>
<keyword evidence="4" id="KW-1185">Reference proteome</keyword>
<name>A0ABW3FGX2_9HYPH</name>
<reference evidence="4" key="1">
    <citation type="journal article" date="2019" name="Int. J. Syst. Evol. Microbiol.">
        <title>The Global Catalogue of Microorganisms (GCM) 10K type strain sequencing project: providing services to taxonomists for standard genome sequencing and annotation.</title>
        <authorList>
            <consortium name="The Broad Institute Genomics Platform"/>
            <consortium name="The Broad Institute Genome Sequencing Center for Infectious Disease"/>
            <person name="Wu L."/>
            <person name="Ma J."/>
        </authorList>
    </citation>
    <scope>NUCLEOTIDE SEQUENCE [LARGE SCALE GENOMIC DNA]</scope>
    <source>
        <strain evidence="4">CCUG 60023</strain>
    </source>
</reference>
<dbReference type="NCBIfam" id="NF037995">
    <property type="entry name" value="TRAP_S1"/>
    <property type="match status" value="1"/>
</dbReference>
<sequence length="342" mass="36719">MNRRSILKAGALGVALSCTIGATAAFAQNVTLRMSTWLPPRHHLVADTLPTWIKTIEEASGGTLTIKIDPAPIAKPPAQYDVVRDGAADMAYHVAAYTPGPFEILRGLELPFLSPNGEIGSQAAYDWYDRNIGFDKEFKDVKVVTLMVHGAGAIHSKKSITKLEDLEGVKLRVGGGGVRMSEALGATPVAMPAPQAYEAIQKGVADGAMFPFEGVRGFKIGELTDHHLKIPGGLYTTVFAVMMNRAKWDALSDEHKKVLTEQGGIAGAKILGAGWDRADEAGLEVATADGGMVHELSPEEVARWKEKVAFMNEDWIKRADDAGLDGKALLADLIATVEKYSK</sequence>